<proteinExistence type="predicted"/>
<keyword evidence="2" id="KW-0238">DNA-binding</keyword>
<dbReference type="PANTHER" id="PTHR48111:SF67">
    <property type="entry name" value="TRANSCRIPTIONAL REGULATORY PROTEIN TCTD"/>
    <property type="match status" value="1"/>
</dbReference>
<evidence type="ECO:0000256" key="4">
    <source>
        <dbReference type="PROSITE-ProRule" id="PRU00169"/>
    </source>
</evidence>
<feature type="domain" description="Response regulatory" evidence="6">
    <location>
        <begin position="3"/>
        <end position="119"/>
    </location>
</feature>
<dbReference type="InterPro" id="IPR011006">
    <property type="entry name" value="CheY-like_superfamily"/>
</dbReference>
<dbReference type="GO" id="GO:0000156">
    <property type="term" value="F:phosphorelay response regulator activity"/>
    <property type="evidence" value="ECO:0007669"/>
    <property type="project" value="TreeGrafter"/>
</dbReference>
<name>A0A2Z4HGA0_9EUKA</name>
<dbReference type="SMART" id="SM00421">
    <property type="entry name" value="HTH_LUXR"/>
    <property type="match status" value="1"/>
</dbReference>
<dbReference type="Pfam" id="PF00072">
    <property type="entry name" value="Response_reg"/>
    <property type="match status" value="1"/>
</dbReference>
<dbReference type="PANTHER" id="PTHR48111">
    <property type="entry name" value="REGULATOR OF RPOS"/>
    <property type="match status" value="1"/>
</dbReference>
<evidence type="ECO:0000256" key="3">
    <source>
        <dbReference type="ARBA" id="ARBA00023163"/>
    </source>
</evidence>
<dbReference type="InterPro" id="IPR036388">
    <property type="entry name" value="WH-like_DNA-bd_sf"/>
</dbReference>
<reference evidence="7" key="1">
    <citation type="journal article" date="2018" name="Adv. Bot. Res.">
        <title>Chapter Four - Comparative Plastid Genomics of Glaucophytes species.</title>
        <authorList>
            <person name="Reyes-Prieto A."/>
            <person name="Russell S."/>
            <person name="Figueroa-Martinez F."/>
            <person name="Jackson C."/>
        </authorList>
    </citation>
    <scope>NUCLEOTIDE SEQUENCE</scope>
    <source>
        <strain evidence="7">UTEX LB 2766</strain>
    </source>
</reference>
<dbReference type="GO" id="GO:0006355">
    <property type="term" value="P:regulation of DNA-templated transcription"/>
    <property type="evidence" value="ECO:0007669"/>
    <property type="project" value="InterPro"/>
</dbReference>
<dbReference type="GO" id="GO:0000976">
    <property type="term" value="F:transcription cis-regulatory region binding"/>
    <property type="evidence" value="ECO:0007669"/>
    <property type="project" value="TreeGrafter"/>
</dbReference>
<dbReference type="InterPro" id="IPR039420">
    <property type="entry name" value="WalR-like"/>
</dbReference>
<dbReference type="GO" id="GO:0032993">
    <property type="term" value="C:protein-DNA complex"/>
    <property type="evidence" value="ECO:0007669"/>
    <property type="project" value="TreeGrafter"/>
</dbReference>
<dbReference type="InterPro" id="IPR000792">
    <property type="entry name" value="Tscrpt_reg_LuxR_C"/>
</dbReference>
<dbReference type="SMART" id="SM00448">
    <property type="entry name" value="REC"/>
    <property type="match status" value="1"/>
</dbReference>
<dbReference type="PROSITE" id="PS50043">
    <property type="entry name" value="HTH_LUXR_2"/>
    <property type="match status" value="1"/>
</dbReference>
<evidence type="ECO:0000256" key="2">
    <source>
        <dbReference type="ARBA" id="ARBA00023125"/>
    </source>
</evidence>
<dbReference type="Gene3D" id="1.10.10.10">
    <property type="entry name" value="Winged helix-like DNA-binding domain superfamily/Winged helix DNA-binding domain"/>
    <property type="match status" value="1"/>
</dbReference>
<dbReference type="InterPro" id="IPR016032">
    <property type="entry name" value="Sig_transdc_resp-reg_C-effctor"/>
</dbReference>
<dbReference type="PRINTS" id="PR00038">
    <property type="entry name" value="HTHLUXR"/>
</dbReference>
<keyword evidence="4" id="KW-0597">Phosphoprotein</keyword>
<accession>A0A2Z4HGA0</accession>
<dbReference type="GO" id="GO:0005829">
    <property type="term" value="C:cytosol"/>
    <property type="evidence" value="ECO:0007669"/>
    <property type="project" value="TreeGrafter"/>
</dbReference>
<keyword evidence="7" id="KW-0934">Plastid</keyword>
<keyword evidence="1" id="KW-0805">Transcription regulation</keyword>
<geneLocation type="plastid" evidence="7"/>
<feature type="modified residue" description="4-aspartylphosphate" evidence="4">
    <location>
        <position position="52"/>
    </location>
</feature>
<organism evidence="7">
    <name type="scientific">Cyanophora biloba</name>
    <dbReference type="NCBI Taxonomy" id="1489483"/>
    <lineage>
        <taxon>Eukaryota</taxon>
        <taxon>Glaucocystophyceae</taxon>
        <taxon>Cyanophorales</taxon>
        <taxon>Cyanophoraceae</taxon>
        <taxon>Cyanophora</taxon>
    </lineage>
</organism>
<evidence type="ECO:0000259" key="5">
    <source>
        <dbReference type="PROSITE" id="PS50043"/>
    </source>
</evidence>
<keyword evidence="3" id="KW-0804">Transcription</keyword>
<dbReference type="PROSITE" id="PS50110">
    <property type="entry name" value="RESPONSE_REGULATORY"/>
    <property type="match status" value="1"/>
</dbReference>
<dbReference type="Pfam" id="PF00196">
    <property type="entry name" value="GerE"/>
    <property type="match status" value="1"/>
</dbReference>
<dbReference type="AlphaFoldDB" id="A0A2Z4HGA0"/>
<dbReference type="Gene3D" id="3.40.50.2300">
    <property type="match status" value="1"/>
</dbReference>
<sequence length="213" mass="24713">MMTILILDDDQSIRNSLKLYLTEIGFNIEESHCVKEAWEILKTKKIDLILCDVIMPQTDGFTFLSELRLNSKYSLLPVIFLTARGLTQDRILGYKIGCDSYISKPFNIEELVVIIENLLNRYALIRLNIEKKQKNSLSSNLIKRDLKENFTPREQSVLDLVVNGLMNKQIAINLNISIRIVEKYVSRLFIKTKTQNRTELVKYALENNLTELN</sequence>
<protein>
    <submittedName>
        <fullName evidence="7">Putative OmpR transcriptional regulator</fullName>
    </submittedName>
</protein>
<dbReference type="SUPFAM" id="SSF52172">
    <property type="entry name" value="CheY-like"/>
    <property type="match status" value="1"/>
</dbReference>
<gene>
    <name evidence="7" type="primary">ycf29</name>
</gene>
<evidence type="ECO:0000256" key="1">
    <source>
        <dbReference type="ARBA" id="ARBA00023015"/>
    </source>
</evidence>
<dbReference type="CDD" id="cd06170">
    <property type="entry name" value="LuxR_C_like"/>
    <property type="match status" value="1"/>
</dbReference>
<feature type="domain" description="HTH luxR-type" evidence="5">
    <location>
        <begin position="143"/>
        <end position="208"/>
    </location>
</feature>
<evidence type="ECO:0000313" key="7">
    <source>
        <dbReference type="EMBL" id="AWW13805.1"/>
    </source>
</evidence>
<dbReference type="GeneID" id="37543854"/>
<dbReference type="RefSeq" id="YP_009504678.1">
    <property type="nucleotide sequence ID" value="NC_038216.1"/>
</dbReference>
<dbReference type="SUPFAM" id="SSF46894">
    <property type="entry name" value="C-terminal effector domain of the bipartite response regulators"/>
    <property type="match status" value="1"/>
</dbReference>
<dbReference type="EMBL" id="MG601103">
    <property type="protein sequence ID" value="AWW13805.1"/>
    <property type="molecule type" value="Genomic_DNA"/>
</dbReference>
<evidence type="ECO:0000259" key="6">
    <source>
        <dbReference type="PROSITE" id="PS50110"/>
    </source>
</evidence>
<dbReference type="InterPro" id="IPR001789">
    <property type="entry name" value="Sig_transdc_resp-reg_receiver"/>
</dbReference>